<dbReference type="EMBL" id="QOVF01000003">
    <property type="protein sequence ID" value="KAA0694200.1"/>
    <property type="molecule type" value="Genomic_DNA"/>
</dbReference>
<sequence>MRVLCCEDDFACWRDQARQLLVQGVPPHEVVWEDEDHRQLFAAEPLPAYGEPVQRLRVPAALLTELESAARYRAPGRWNLLYRVLWRVVKGERQAMLAGDPDGSELHRRIKAASREAHHLHAFLRFHPLPADADLDYVAWHEPAHDILASASMHFAERLGRQRWLIATPRDAVWYDGQQLHYRQPCPPEWRVRAEAVRGKDDALWETYYASIFNPARLNRKVMQAHMPLRFWKGLTEGKLIPVLLSKARAGSQKDGQADGVSGKAGKVIRLARNKAVAGGPATAQIGVKDASIRES</sequence>
<proteinExistence type="predicted"/>
<dbReference type="RefSeq" id="WP_149333034.1">
    <property type="nucleotide sequence ID" value="NZ_QOVF01000003.1"/>
</dbReference>
<keyword evidence="3" id="KW-1185">Reference proteome</keyword>
<dbReference type="Pfam" id="PF13566">
    <property type="entry name" value="DUF4130"/>
    <property type="match status" value="1"/>
</dbReference>
<evidence type="ECO:0000259" key="1">
    <source>
        <dbReference type="Pfam" id="PF13566"/>
    </source>
</evidence>
<comment type="caution">
    <text evidence="2">The sequence shown here is derived from an EMBL/GenBank/DDBJ whole genome shotgun (WGS) entry which is preliminary data.</text>
</comment>
<reference evidence="2 3" key="1">
    <citation type="submission" date="2018-07" db="EMBL/GenBank/DDBJ databases">
        <title>Pseudomonas laoshanensis sp. nov., isolated from soil.</title>
        <authorList>
            <person name="Sun J."/>
            <person name="Yu L."/>
            <person name="Wang M."/>
            <person name="Zhang C."/>
        </authorList>
    </citation>
    <scope>NUCLEOTIDE SEQUENCE [LARGE SCALE GENOMIC DNA]</scope>
    <source>
        <strain evidence="2 3">Y22</strain>
    </source>
</reference>
<dbReference type="InterPro" id="IPR025404">
    <property type="entry name" value="DUF4130"/>
</dbReference>
<gene>
    <name evidence="2" type="ORF">DT594_12915</name>
</gene>
<feature type="domain" description="DUF4130" evidence="1">
    <location>
        <begin position="76"/>
        <end position="237"/>
    </location>
</feature>
<protein>
    <submittedName>
        <fullName evidence="2">DNA metabolism protein</fullName>
    </submittedName>
</protein>
<dbReference type="AlphaFoldDB" id="A0A7V7KX71"/>
<dbReference type="OrthoDB" id="5290748at2"/>
<dbReference type="NCBIfam" id="TIGR03915">
    <property type="entry name" value="SAM_7_link_chp"/>
    <property type="match status" value="1"/>
</dbReference>
<dbReference type="Proteomes" id="UP000463138">
    <property type="component" value="Unassembled WGS sequence"/>
</dbReference>
<accession>A0A7V7KX71</accession>
<name>A0A7V7KX71_9GAMM</name>
<dbReference type="InterPro" id="IPR023875">
    <property type="entry name" value="DNA_repair_put"/>
</dbReference>
<organism evidence="2 3">
    <name type="scientific">Halopseudomonas laoshanensis</name>
    <dbReference type="NCBI Taxonomy" id="2268758"/>
    <lineage>
        <taxon>Bacteria</taxon>
        <taxon>Pseudomonadati</taxon>
        <taxon>Pseudomonadota</taxon>
        <taxon>Gammaproteobacteria</taxon>
        <taxon>Pseudomonadales</taxon>
        <taxon>Pseudomonadaceae</taxon>
        <taxon>Halopseudomonas</taxon>
    </lineage>
</organism>
<evidence type="ECO:0000313" key="3">
    <source>
        <dbReference type="Proteomes" id="UP000463138"/>
    </source>
</evidence>
<evidence type="ECO:0000313" key="2">
    <source>
        <dbReference type="EMBL" id="KAA0694200.1"/>
    </source>
</evidence>